<dbReference type="Proteomes" id="UP000886998">
    <property type="component" value="Unassembled WGS sequence"/>
</dbReference>
<evidence type="ECO:0000313" key="2">
    <source>
        <dbReference type="EMBL" id="GFY50329.1"/>
    </source>
</evidence>
<sequence>MGLRLDEHRTKRKYNFFFDFSTPIYIFLFQIFFFWRQKKVGHAVEEPQTYPTEVDLVSVIRTYVFAKRQPGTQAQKKKEKILRKCRRKSYRHRLSDVPKT</sequence>
<protein>
    <submittedName>
        <fullName evidence="2">Uncharacterized protein</fullName>
    </submittedName>
</protein>
<gene>
    <name evidence="2" type="ORF">TNIN_427031</name>
</gene>
<dbReference type="AlphaFoldDB" id="A0A8X7C2G9"/>
<evidence type="ECO:0000313" key="3">
    <source>
        <dbReference type="Proteomes" id="UP000886998"/>
    </source>
</evidence>
<feature type="transmembrane region" description="Helical" evidence="1">
    <location>
        <begin position="16"/>
        <end position="35"/>
    </location>
</feature>
<name>A0A8X7C2G9_9ARAC</name>
<organism evidence="2 3">
    <name type="scientific">Trichonephila inaurata madagascariensis</name>
    <dbReference type="NCBI Taxonomy" id="2747483"/>
    <lineage>
        <taxon>Eukaryota</taxon>
        <taxon>Metazoa</taxon>
        <taxon>Ecdysozoa</taxon>
        <taxon>Arthropoda</taxon>
        <taxon>Chelicerata</taxon>
        <taxon>Arachnida</taxon>
        <taxon>Araneae</taxon>
        <taxon>Araneomorphae</taxon>
        <taxon>Entelegynae</taxon>
        <taxon>Araneoidea</taxon>
        <taxon>Nephilidae</taxon>
        <taxon>Trichonephila</taxon>
        <taxon>Trichonephila inaurata</taxon>
    </lineage>
</organism>
<proteinExistence type="predicted"/>
<evidence type="ECO:0000256" key="1">
    <source>
        <dbReference type="SAM" id="Phobius"/>
    </source>
</evidence>
<reference evidence="2" key="1">
    <citation type="submission" date="2020-08" db="EMBL/GenBank/DDBJ databases">
        <title>Multicomponent nature underlies the extraordinary mechanical properties of spider dragline silk.</title>
        <authorList>
            <person name="Kono N."/>
            <person name="Nakamura H."/>
            <person name="Mori M."/>
            <person name="Yoshida Y."/>
            <person name="Ohtoshi R."/>
            <person name="Malay A.D."/>
            <person name="Moran D.A.P."/>
            <person name="Tomita M."/>
            <person name="Numata K."/>
            <person name="Arakawa K."/>
        </authorList>
    </citation>
    <scope>NUCLEOTIDE SEQUENCE</scope>
</reference>
<dbReference type="EMBL" id="BMAV01007421">
    <property type="protein sequence ID" value="GFY50329.1"/>
    <property type="molecule type" value="Genomic_DNA"/>
</dbReference>
<accession>A0A8X7C2G9</accession>
<keyword evidence="1" id="KW-1133">Transmembrane helix</keyword>
<keyword evidence="1" id="KW-0812">Transmembrane</keyword>
<keyword evidence="3" id="KW-1185">Reference proteome</keyword>
<keyword evidence="1" id="KW-0472">Membrane</keyword>
<comment type="caution">
    <text evidence="2">The sequence shown here is derived from an EMBL/GenBank/DDBJ whole genome shotgun (WGS) entry which is preliminary data.</text>
</comment>